<gene>
    <name evidence="6" type="ORF">thalar_00804</name>
</gene>
<organism evidence="6 7">
    <name type="scientific">Litoreibacter arenae DSM 19593</name>
    <dbReference type="NCBI Taxonomy" id="1123360"/>
    <lineage>
        <taxon>Bacteria</taxon>
        <taxon>Pseudomonadati</taxon>
        <taxon>Pseudomonadota</taxon>
        <taxon>Alphaproteobacteria</taxon>
        <taxon>Rhodobacterales</taxon>
        <taxon>Roseobacteraceae</taxon>
        <taxon>Litoreibacter</taxon>
    </lineage>
</organism>
<evidence type="ECO:0000313" key="6">
    <source>
        <dbReference type="EMBL" id="EPX81353.1"/>
    </source>
</evidence>
<dbReference type="eggNOG" id="COG2020">
    <property type="taxonomic scope" value="Bacteria"/>
</dbReference>
<name>S9QP23_9RHOB</name>
<keyword evidence="4 5" id="KW-0472">Membrane</keyword>
<evidence type="ECO:0000256" key="4">
    <source>
        <dbReference type="ARBA" id="ARBA00023136"/>
    </source>
</evidence>
<dbReference type="GO" id="GO:0008168">
    <property type="term" value="F:methyltransferase activity"/>
    <property type="evidence" value="ECO:0007669"/>
    <property type="project" value="UniProtKB-KW"/>
</dbReference>
<dbReference type="Gene3D" id="1.20.120.1630">
    <property type="match status" value="1"/>
</dbReference>
<comment type="caution">
    <text evidence="6">The sequence shown here is derived from an EMBL/GenBank/DDBJ whole genome shotgun (WGS) entry which is preliminary data.</text>
</comment>
<dbReference type="STRING" id="1123360.thalar_00804"/>
<dbReference type="EMBL" id="AONI01000006">
    <property type="protein sequence ID" value="EPX81353.1"/>
    <property type="molecule type" value="Genomic_DNA"/>
</dbReference>
<dbReference type="Proteomes" id="UP000015351">
    <property type="component" value="Unassembled WGS sequence"/>
</dbReference>
<dbReference type="OrthoDB" id="9811969at2"/>
<evidence type="ECO:0000256" key="3">
    <source>
        <dbReference type="ARBA" id="ARBA00022989"/>
    </source>
</evidence>
<accession>S9QP23</accession>
<dbReference type="InterPro" id="IPR007318">
    <property type="entry name" value="Phopholipid_MeTrfase"/>
</dbReference>
<keyword evidence="6" id="KW-0489">Methyltransferase</keyword>
<proteinExistence type="predicted"/>
<keyword evidence="7" id="KW-1185">Reference proteome</keyword>
<protein>
    <submittedName>
        <fullName evidence="6">Isoprenylcysteine carboxyl methyltransferase family protein</fullName>
    </submittedName>
</protein>
<feature type="transmembrane region" description="Helical" evidence="5">
    <location>
        <begin position="37"/>
        <end position="57"/>
    </location>
</feature>
<dbReference type="RefSeq" id="WP_021101872.1">
    <property type="nucleotide sequence ID" value="NZ_KE557312.1"/>
</dbReference>
<keyword evidence="6" id="KW-0808">Transferase</keyword>
<evidence type="ECO:0000256" key="2">
    <source>
        <dbReference type="ARBA" id="ARBA00022692"/>
    </source>
</evidence>
<evidence type="ECO:0000256" key="5">
    <source>
        <dbReference type="SAM" id="Phobius"/>
    </source>
</evidence>
<dbReference type="GO" id="GO:0012505">
    <property type="term" value="C:endomembrane system"/>
    <property type="evidence" value="ECO:0007669"/>
    <property type="project" value="UniProtKB-SubCell"/>
</dbReference>
<keyword evidence="2 5" id="KW-0812">Transmembrane</keyword>
<evidence type="ECO:0000313" key="7">
    <source>
        <dbReference type="Proteomes" id="UP000015351"/>
    </source>
</evidence>
<dbReference type="Pfam" id="PF04191">
    <property type="entry name" value="PEMT"/>
    <property type="match status" value="1"/>
</dbReference>
<reference evidence="7" key="1">
    <citation type="journal article" date="2013" name="Stand. Genomic Sci.">
        <title>Genome sequence of the Litoreibacter arenae type strain (DSM 19593(T)), a member of the Roseobacter clade isolated from sea sand.</title>
        <authorList>
            <person name="Riedel T."/>
            <person name="Fiebig A."/>
            <person name="Petersen J."/>
            <person name="Gronow S."/>
            <person name="Kyrpides N.C."/>
            <person name="Goker M."/>
            <person name="Klenk H.P."/>
        </authorList>
    </citation>
    <scope>NUCLEOTIDE SEQUENCE [LARGE SCALE GENOMIC DNA]</scope>
    <source>
        <strain evidence="7">DSM 19593</strain>
    </source>
</reference>
<feature type="transmembrane region" description="Helical" evidence="5">
    <location>
        <begin position="86"/>
        <end position="117"/>
    </location>
</feature>
<comment type="subcellular location">
    <subcellularLocation>
        <location evidence="1">Endomembrane system</location>
        <topology evidence="1">Multi-pass membrane protein</topology>
    </subcellularLocation>
</comment>
<keyword evidence="3 5" id="KW-1133">Transmembrane helix</keyword>
<dbReference type="GO" id="GO:0032259">
    <property type="term" value="P:methylation"/>
    <property type="evidence" value="ECO:0007669"/>
    <property type="project" value="UniProtKB-KW"/>
</dbReference>
<evidence type="ECO:0000256" key="1">
    <source>
        <dbReference type="ARBA" id="ARBA00004127"/>
    </source>
</evidence>
<dbReference type="AlphaFoldDB" id="S9QP23"/>
<sequence length="148" mass="16417">MKKFPDIPLVWLAVFLALNWAAVRWVPGVLDFPLLTLVGYGIVAVGVFLIGWSAVWFRLRRTSIEPHDTPKSLIVEGPYQLSRNPIYLGMAAILAGAVVAGGHVLGLLPVALFVVVINRRFIAFEEDTLRATFGAEAEAYLQSTRRWL</sequence>
<dbReference type="HOGENOM" id="CLU_065200_4_0_5"/>